<dbReference type="AlphaFoldDB" id="E6YN71"/>
<organism evidence="1">
    <name type="scientific">Bartonella rochalimae ATCC BAA-1498</name>
    <dbReference type="NCBI Taxonomy" id="685782"/>
    <lineage>
        <taxon>Bacteria</taxon>
        <taxon>Pseudomonadati</taxon>
        <taxon>Pseudomonadota</taxon>
        <taxon>Alphaproteobacteria</taxon>
        <taxon>Hyphomicrobiales</taxon>
        <taxon>Bartonellaceae</taxon>
        <taxon>Bartonella</taxon>
    </lineage>
</organism>
<name>E6YN71_9HYPH</name>
<proteinExistence type="predicted"/>
<protein>
    <submittedName>
        <fullName evidence="1">Uncharacterized protein</fullName>
    </submittedName>
</protein>
<sequence>MPWKKKAKIVTQRSDHEDFYSLHCTHQWSWEKIGSLSRGYECSYAEICSTISS</sequence>
<gene>
    <name evidence="1" type="ORF">BARRO_120083</name>
</gene>
<evidence type="ECO:0000313" key="1">
    <source>
        <dbReference type="EMBL" id="CBI78309.1"/>
    </source>
</evidence>
<dbReference type="EMBL" id="FN645466">
    <property type="protein sequence ID" value="CBI78309.1"/>
    <property type="molecule type" value="Genomic_DNA"/>
</dbReference>
<accession>E6YN71</accession>
<reference evidence="1" key="1">
    <citation type="journal article" date="2011" name="PLoS Genet.">
        <title>Parallel evolution of a type IV secretion system in radiating lineages of the host-restricted bacterial pathogen Bartonella.</title>
        <authorList>
            <person name="Engel P."/>
            <person name="Salzburger W."/>
            <person name="Liesch M."/>
            <person name="Chang C.C."/>
            <person name="Maruyama S."/>
            <person name="Lanz C."/>
            <person name="Calteau A."/>
            <person name="Lajus A."/>
            <person name="Medigue C."/>
            <person name="Schuster S.C."/>
            <person name="Dehio C."/>
        </authorList>
    </citation>
    <scope>NUCLEOTIDE SEQUENCE</scope>
    <source>
        <strain evidence="1">ATCC BAA-1498</strain>
    </source>
</reference>